<name>F0ZQW9_DICPU</name>
<evidence type="ECO:0000256" key="1">
    <source>
        <dbReference type="SAM" id="Phobius"/>
    </source>
</evidence>
<feature type="transmembrane region" description="Helical" evidence="1">
    <location>
        <begin position="153"/>
        <end position="173"/>
    </location>
</feature>
<keyword evidence="1" id="KW-1133">Transmembrane helix</keyword>
<dbReference type="AlphaFoldDB" id="F0ZQW9"/>
<evidence type="ECO:0000313" key="3">
    <source>
        <dbReference type="Proteomes" id="UP000001064"/>
    </source>
</evidence>
<accession>F0ZQW9</accession>
<keyword evidence="3" id="KW-1185">Reference proteome</keyword>
<feature type="transmembrane region" description="Helical" evidence="1">
    <location>
        <begin position="264"/>
        <end position="286"/>
    </location>
</feature>
<dbReference type="OrthoDB" id="10672762at2759"/>
<keyword evidence="1" id="KW-0812">Transmembrane</keyword>
<proteinExistence type="predicted"/>
<feature type="transmembrane region" description="Helical" evidence="1">
    <location>
        <begin position="179"/>
        <end position="201"/>
    </location>
</feature>
<evidence type="ECO:0000313" key="2">
    <source>
        <dbReference type="EMBL" id="EGC33652.1"/>
    </source>
</evidence>
<dbReference type="RefSeq" id="XP_003289822.1">
    <property type="nucleotide sequence ID" value="XM_003289774.1"/>
</dbReference>
<dbReference type="KEGG" id="dpp:DICPUDRAFT_80577"/>
<dbReference type="InParanoid" id="F0ZQW9"/>
<dbReference type="GeneID" id="10503230"/>
<reference evidence="3" key="1">
    <citation type="journal article" date="2011" name="Genome Biol.">
        <title>Comparative genomics of the social amoebae Dictyostelium discoideum and Dictyostelium purpureum.</title>
        <authorList>
            <consortium name="US DOE Joint Genome Institute (JGI-PGF)"/>
            <person name="Sucgang R."/>
            <person name="Kuo A."/>
            <person name="Tian X."/>
            <person name="Salerno W."/>
            <person name="Parikh A."/>
            <person name="Feasley C.L."/>
            <person name="Dalin E."/>
            <person name="Tu H."/>
            <person name="Huang E."/>
            <person name="Barry K."/>
            <person name="Lindquist E."/>
            <person name="Shapiro H."/>
            <person name="Bruce D."/>
            <person name="Schmutz J."/>
            <person name="Salamov A."/>
            <person name="Fey P."/>
            <person name="Gaudet P."/>
            <person name="Anjard C."/>
            <person name="Babu M.M."/>
            <person name="Basu S."/>
            <person name="Bushmanova Y."/>
            <person name="van der Wel H."/>
            <person name="Katoh-Kurasawa M."/>
            <person name="Dinh C."/>
            <person name="Coutinho P.M."/>
            <person name="Saito T."/>
            <person name="Elias M."/>
            <person name="Schaap P."/>
            <person name="Kay R.R."/>
            <person name="Henrissat B."/>
            <person name="Eichinger L."/>
            <person name="Rivero F."/>
            <person name="Putnam N.H."/>
            <person name="West C.M."/>
            <person name="Loomis W.F."/>
            <person name="Chisholm R.L."/>
            <person name="Shaulsky G."/>
            <person name="Strassmann J.E."/>
            <person name="Queller D.C."/>
            <person name="Kuspa A."/>
            <person name="Grigoriev I.V."/>
        </authorList>
    </citation>
    <scope>NUCLEOTIDE SEQUENCE [LARGE SCALE GENOMIC DNA]</scope>
    <source>
        <strain evidence="3">QSDP1</strain>
    </source>
</reference>
<organism evidence="2 3">
    <name type="scientific">Dictyostelium purpureum</name>
    <name type="common">Slime mold</name>
    <dbReference type="NCBI Taxonomy" id="5786"/>
    <lineage>
        <taxon>Eukaryota</taxon>
        <taxon>Amoebozoa</taxon>
        <taxon>Evosea</taxon>
        <taxon>Eumycetozoa</taxon>
        <taxon>Dictyostelia</taxon>
        <taxon>Dictyosteliales</taxon>
        <taxon>Dictyosteliaceae</taxon>
        <taxon>Dictyostelium</taxon>
    </lineage>
</organism>
<keyword evidence="1" id="KW-0472">Membrane</keyword>
<sequence length="332" mass="39744">MKIIFSNFTHTQRFIDNIYLNSDLYCEKQQLLQYNDEVQQQCYVMQSPIAPNKFQFRDFIYQMNLKDLIISKYFGFSNLGYLRDEWLIISVLLFAFLPICIFLVSNKFLTPYLLQSKKIKDKHQRQHQLLYQFTHFVNPQYISENNLNQLYHGIIRGFIGLYFTISCFLNMINKSYQENLNFIVISFLIFKLTDITLLSLYKSNDKLLYIRHIISFFCLYFSIYLDKEGLKYIYLLIFDEFLHVINITYDLFQVLKFNSNYKFFVSTMGLCFISMTVLPKQLWIIYDSTLINPFNLSTLLVTLSLVIVIILELLYSIKFIKEIVKSYSKISF</sequence>
<protein>
    <recommendedName>
        <fullName evidence="4">Transmembrane protein</fullName>
    </recommendedName>
</protein>
<feature type="transmembrane region" description="Helical" evidence="1">
    <location>
        <begin position="208"/>
        <end position="225"/>
    </location>
</feature>
<dbReference type="Proteomes" id="UP000001064">
    <property type="component" value="Unassembled WGS sequence"/>
</dbReference>
<dbReference type="VEuPathDB" id="AmoebaDB:DICPUDRAFT_80577"/>
<gene>
    <name evidence="2" type="ORF">DICPUDRAFT_80577</name>
</gene>
<feature type="transmembrane region" description="Helical" evidence="1">
    <location>
        <begin position="86"/>
        <end position="109"/>
    </location>
</feature>
<evidence type="ECO:0008006" key="4">
    <source>
        <dbReference type="Google" id="ProtNLM"/>
    </source>
</evidence>
<feature type="transmembrane region" description="Helical" evidence="1">
    <location>
        <begin position="298"/>
        <end position="317"/>
    </location>
</feature>
<dbReference type="EMBL" id="GL871132">
    <property type="protein sequence ID" value="EGC33652.1"/>
    <property type="molecule type" value="Genomic_DNA"/>
</dbReference>